<keyword evidence="2" id="KW-1185">Reference proteome</keyword>
<dbReference type="Gene3D" id="1.10.238.10">
    <property type="entry name" value="EF-hand"/>
    <property type="match status" value="1"/>
</dbReference>
<dbReference type="VEuPathDB" id="FungiDB:SDRG_04112"/>
<dbReference type="OrthoDB" id="70488at2759"/>
<dbReference type="SUPFAM" id="SSF47473">
    <property type="entry name" value="EF-hand"/>
    <property type="match status" value="1"/>
</dbReference>
<name>T0QUQ0_SAPDV</name>
<organism evidence="1 2">
    <name type="scientific">Saprolegnia diclina (strain VS20)</name>
    <dbReference type="NCBI Taxonomy" id="1156394"/>
    <lineage>
        <taxon>Eukaryota</taxon>
        <taxon>Sar</taxon>
        <taxon>Stramenopiles</taxon>
        <taxon>Oomycota</taxon>
        <taxon>Saprolegniomycetes</taxon>
        <taxon>Saprolegniales</taxon>
        <taxon>Saprolegniaceae</taxon>
        <taxon>Saprolegnia</taxon>
    </lineage>
</organism>
<reference evidence="1 2" key="1">
    <citation type="submission" date="2012-04" db="EMBL/GenBank/DDBJ databases">
        <title>The Genome Sequence of Saprolegnia declina VS20.</title>
        <authorList>
            <consortium name="The Broad Institute Genome Sequencing Platform"/>
            <person name="Russ C."/>
            <person name="Nusbaum C."/>
            <person name="Tyler B."/>
            <person name="van West P."/>
            <person name="Dieguez-Uribeondo J."/>
            <person name="de Bruijn I."/>
            <person name="Tripathy S."/>
            <person name="Jiang R."/>
            <person name="Young S.K."/>
            <person name="Zeng Q."/>
            <person name="Gargeya S."/>
            <person name="Fitzgerald M."/>
            <person name="Haas B."/>
            <person name="Abouelleil A."/>
            <person name="Alvarado L."/>
            <person name="Arachchi H.M."/>
            <person name="Berlin A."/>
            <person name="Chapman S.B."/>
            <person name="Goldberg J."/>
            <person name="Griggs A."/>
            <person name="Gujja S."/>
            <person name="Hansen M."/>
            <person name="Howarth C."/>
            <person name="Imamovic A."/>
            <person name="Larimer J."/>
            <person name="McCowen C."/>
            <person name="Montmayeur A."/>
            <person name="Murphy C."/>
            <person name="Neiman D."/>
            <person name="Pearson M."/>
            <person name="Priest M."/>
            <person name="Roberts A."/>
            <person name="Saif S."/>
            <person name="Shea T."/>
            <person name="Sisk P."/>
            <person name="Sykes S."/>
            <person name="Wortman J."/>
            <person name="Nusbaum C."/>
            <person name="Birren B."/>
        </authorList>
    </citation>
    <scope>NUCLEOTIDE SEQUENCE [LARGE SCALE GENOMIC DNA]</scope>
    <source>
        <strain evidence="1 2">VS20</strain>
    </source>
</reference>
<dbReference type="Proteomes" id="UP000030762">
    <property type="component" value="Unassembled WGS sequence"/>
</dbReference>
<proteinExistence type="predicted"/>
<accession>T0QUQ0</accession>
<dbReference type="EMBL" id="JH767141">
    <property type="protein sequence ID" value="EQC38401.1"/>
    <property type="molecule type" value="Genomic_DNA"/>
</dbReference>
<dbReference type="RefSeq" id="XP_008607993.1">
    <property type="nucleotide sequence ID" value="XM_008609771.1"/>
</dbReference>
<evidence type="ECO:0000313" key="2">
    <source>
        <dbReference type="Proteomes" id="UP000030762"/>
    </source>
</evidence>
<dbReference type="AlphaFoldDB" id="T0QUQ0"/>
<dbReference type="GeneID" id="19944839"/>
<dbReference type="OMA" id="WMDENSA"/>
<sequence length="391" mass="43809">MADVLDEYAVALQVIFLDAIGVGTVRVNPRTQPRHYAQRAGHRLSVQGFLQLLQRYRICPDLVSRPQVLRLYTPRGRSNQKNEMDYVGFLSALGKAAQLIFSGPEWDGQYPDDNDKVRLLLLWMDENSAVFKNNGQCLCDAKKQRDAVPTNEAVSFTEDMDLLAHVEQLAPELERLFQLYCTRGHSSMSNLSFVHCLRDLGLCEAGNPRHLSTVDVDIIFRQMRCAQSSDTGTSSHSVSFAAFHAGLGLVAARLYEHVNPPRCRFLSLALEYVLPALVQADVESSCDSNAWRQRWQKLCTLREALLSAHERKGPKVPLPPPSDEVHVISELRALQELLTSKMSELPLSTAPPSLARPTAHMKTLEEALDRLAYSVHVRVDVSEETRPPSTI</sequence>
<dbReference type="InParanoid" id="T0QUQ0"/>
<dbReference type="InterPro" id="IPR011992">
    <property type="entry name" value="EF-hand-dom_pair"/>
</dbReference>
<protein>
    <submittedName>
        <fullName evidence="1">Uncharacterized protein</fullName>
    </submittedName>
</protein>
<gene>
    <name evidence="1" type="ORF">SDRG_04112</name>
</gene>
<evidence type="ECO:0000313" key="1">
    <source>
        <dbReference type="EMBL" id="EQC38401.1"/>
    </source>
</evidence>